<dbReference type="Gene3D" id="3.40.190.10">
    <property type="entry name" value="Periplasmic binding protein-like II"/>
    <property type="match status" value="2"/>
</dbReference>
<keyword evidence="5" id="KW-0564">Palmitate</keyword>
<dbReference type="Pfam" id="PF03180">
    <property type="entry name" value="Lipoprotein_9"/>
    <property type="match status" value="1"/>
</dbReference>
<organism evidence="8 9">
    <name type="scientific">Aromatoleum toluvorans</name>
    <dbReference type="NCBI Taxonomy" id="92002"/>
    <lineage>
        <taxon>Bacteria</taxon>
        <taxon>Pseudomonadati</taxon>
        <taxon>Pseudomonadota</taxon>
        <taxon>Betaproteobacteria</taxon>
        <taxon>Rhodocyclales</taxon>
        <taxon>Rhodocyclaceae</taxon>
        <taxon>Aromatoleum</taxon>
    </lineage>
</organism>
<evidence type="ECO:0000256" key="3">
    <source>
        <dbReference type="ARBA" id="ARBA00022729"/>
    </source>
</evidence>
<proteinExistence type="inferred from homology"/>
<dbReference type="EMBL" id="WTVN01000013">
    <property type="protein sequence ID" value="NMG44122.1"/>
    <property type="molecule type" value="Genomic_DNA"/>
</dbReference>
<evidence type="ECO:0000256" key="5">
    <source>
        <dbReference type="ARBA" id="ARBA00023139"/>
    </source>
</evidence>
<dbReference type="CDD" id="cd13597">
    <property type="entry name" value="PBP2_lipoprotein_Tp32"/>
    <property type="match status" value="1"/>
</dbReference>
<evidence type="ECO:0000256" key="7">
    <source>
        <dbReference type="SAM" id="SignalP"/>
    </source>
</evidence>
<dbReference type="RefSeq" id="WP_169255990.1">
    <property type="nucleotide sequence ID" value="NZ_WTVN01000013.1"/>
</dbReference>
<reference evidence="8 9" key="1">
    <citation type="submission" date="2019-12" db="EMBL/GenBank/DDBJ databases">
        <title>Comparative genomics gives insights into the taxonomy of the Azoarcus-Aromatoleum group and reveals separate origins of nif in the plant-associated Azoarcus and non-plant-associated Aromatoleum sub-groups.</title>
        <authorList>
            <person name="Lafos M."/>
            <person name="Maluk M."/>
            <person name="Batista M."/>
            <person name="Junghare M."/>
            <person name="Carmona M."/>
            <person name="Faoro H."/>
            <person name="Cruz L.M."/>
            <person name="Battistoni F."/>
            <person name="De Souza E."/>
            <person name="Pedrosa F."/>
            <person name="Chen W.-M."/>
            <person name="Poole P.S."/>
            <person name="Dixon R.A."/>
            <person name="James E.K."/>
        </authorList>
    </citation>
    <scope>NUCLEOTIDE SEQUENCE [LARGE SCALE GENOMIC DNA]</scope>
    <source>
        <strain evidence="8 9">Td21</strain>
    </source>
</reference>
<evidence type="ECO:0000256" key="6">
    <source>
        <dbReference type="ARBA" id="ARBA00023288"/>
    </source>
</evidence>
<accession>A0ABX1PZI9</accession>
<keyword evidence="9" id="KW-1185">Reference proteome</keyword>
<evidence type="ECO:0000313" key="9">
    <source>
        <dbReference type="Proteomes" id="UP000623795"/>
    </source>
</evidence>
<comment type="caution">
    <text evidence="8">The sequence shown here is derived from an EMBL/GenBank/DDBJ whole genome shotgun (WGS) entry which is preliminary data.</text>
</comment>
<comment type="subcellular location">
    <subcellularLocation>
        <location evidence="1">Membrane</location>
        <topology evidence="1">Lipid-anchor</topology>
    </subcellularLocation>
</comment>
<evidence type="ECO:0000256" key="1">
    <source>
        <dbReference type="ARBA" id="ARBA00004635"/>
    </source>
</evidence>
<dbReference type="PIRSF" id="PIRSF002854">
    <property type="entry name" value="MetQ"/>
    <property type="match status" value="1"/>
</dbReference>
<evidence type="ECO:0000256" key="2">
    <source>
        <dbReference type="ARBA" id="ARBA00008973"/>
    </source>
</evidence>
<name>A0ABX1PZI9_9RHOO</name>
<keyword evidence="3 7" id="KW-0732">Signal</keyword>
<sequence>MTLTIRKLLCAAIGTFAFAATTHAADKLVIAATPVPHAELLEFVKPMLAKEGVELEVKVFTDYVQPSMQTNEKRVDGNFFLHKPYLDEFKKKQKNDIQTVVTKVHVEPFAGYSLKHKSLAALPEGGTVALPNDPSNSGRALLLLAKQGVITLKDPNNIIATTKDIVANPKKLKFRELEAATLPRVLNQVDLALINTNYAIQAKLNPVKDSLFIEDASSPYANLLVAREDNANSPAMKKLAAALTSPEVKKFLAEKYQGAVVPAF</sequence>
<gene>
    <name evidence="8" type="ORF">GPA22_10310</name>
</gene>
<dbReference type="Proteomes" id="UP000623795">
    <property type="component" value="Unassembled WGS sequence"/>
</dbReference>
<keyword evidence="4" id="KW-0472">Membrane</keyword>
<evidence type="ECO:0000256" key="4">
    <source>
        <dbReference type="ARBA" id="ARBA00023136"/>
    </source>
</evidence>
<feature type="signal peptide" evidence="7">
    <location>
        <begin position="1"/>
        <end position="24"/>
    </location>
</feature>
<feature type="chain" id="PRO_5046207220" evidence="7">
    <location>
        <begin position="25"/>
        <end position="264"/>
    </location>
</feature>
<protein>
    <submittedName>
        <fullName evidence="8">Methionine ABC transporter substrate-binding protein</fullName>
    </submittedName>
</protein>
<dbReference type="PANTHER" id="PTHR30429">
    <property type="entry name" value="D-METHIONINE-BINDING LIPOPROTEIN METQ"/>
    <property type="match status" value="1"/>
</dbReference>
<evidence type="ECO:0000313" key="8">
    <source>
        <dbReference type="EMBL" id="NMG44122.1"/>
    </source>
</evidence>
<dbReference type="PANTHER" id="PTHR30429:SF0">
    <property type="entry name" value="METHIONINE-BINDING LIPOPROTEIN METQ"/>
    <property type="match status" value="1"/>
</dbReference>
<dbReference type="InterPro" id="IPR004872">
    <property type="entry name" value="Lipoprotein_NlpA"/>
</dbReference>
<comment type="similarity">
    <text evidence="2">Belongs to the NlpA lipoprotein family.</text>
</comment>
<dbReference type="SUPFAM" id="SSF53850">
    <property type="entry name" value="Periplasmic binding protein-like II"/>
    <property type="match status" value="1"/>
</dbReference>
<keyword evidence="6" id="KW-0449">Lipoprotein</keyword>